<reference evidence="2" key="2">
    <citation type="submission" date="2021-09" db="EMBL/GenBank/DDBJ databases">
        <authorList>
            <person name="Jia N."/>
            <person name="Wang J."/>
            <person name="Shi W."/>
            <person name="Du L."/>
            <person name="Sun Y."/>
            <person name="Zhan W."/>
            <person name="Jiang J."/>
            <person name="Wang Q."/>
            <person name="Zhang B."/>
            <person name="Ji P."/>
            <person name="Sakyi L.B."/>
            <person name="Cui X."/>
            <person name="Yuan T."/>
            <person name="Jiang B."/>
            <person name="Yang W."/>
            <person name="Lam T.T.-Y."/>
            <person name="Chang Q."/>
            <person name="Ding S."/>
            <person name="Wang X."/>
            <person name="Zhu J."/>
            <person name="Ruan X."/>
            <person name="Zhao L."/>
            <person name="Wei J."/>
            <person name="Que T."/>
            <person name="Du C."/>
            <person name="Cheng J."/>
            <person name="Dai P."/>
            <person name="Han X."/>
            <person name="Huang E."/>
            <person name="Gao Y."/>
            <person name="Liu J."/>
            <person name="Shao H."/>
            <person name="Ye R."/>
            <person name="Li L."/>
            <person name="Wei W."/>
            <person name="Wang X."/>
            <person name="Wang C."/>
            <person name="Huo Q."/>
            <person name="Li W."/>
            <person name="Guo W."/>
            <person name="Chen H."/>
            <person name="Chen S."/>
            <person name="Zhou L."/>
            <person name="Zhou L."/>
            <person name="Ni X."/>
            <person name="Tian J."/>
            <person name="Zhou Y."/>
            <person name="Sheng Y."/>
            <person name="Liu T."/>
            <person name="Pan Y."/>
            <person name="Xia L."/>
            <person name="Li J."/>
            <person name="Zhao F."/>
            <person name="Cao W."/>
        </authorList>
    </citation>
    <scope>NUCLEOTIDE SEQUENCE</scope>
    <source>
        <strain evidence="2">Rsan-2018</strain>
        <tissue evidence="2">Larvae</tissue>
    </source>
</reference>
<dbReference type="AlphaFoldDB" id="A0A9D4T222"/>
<gene>
    <name evidence="2" type="ORF">HPB52_021229</name>
</gene>
<accession>A0A9D4T222</accession>
<proteinExistence type="predicted"/>
<reference evidence="2" key="1">
    <citation type="journal article" date="2020" name="Cell">
        <title>Large-Scale Comparative Analyses of Tick Genomes Elucidate Their Genetic Diversity and Vector Capacities.</title>
        <authorList>
            <consortium name="Tick Genome and Microbiome Consortium (TIGMIC)"/>
            <person name="Jia N."/>
            <person name="Wang J."/>
            <person name="Shi W."/>
            <person name="Du L."/>
            <person name="Sun Y."/>
            <person name="Zhan W."/>
            <person name="Jiang J.F."/>
            <person name="Wang Q."/>
            <person name="Zhang B."/>
            <person name="Ji P."/>
            <person name="Bell-Sakyi L."/>
            <person name="Cui X.M."/>
            <person name="Yuan T.T."/>
            <person name="Jiang B.G."/>
            <person name="Yang W.F."/>
            <person name="Lam T.T."/>
            <person name="Chang Q.C."/>
            <person name="Ding S.J."/>
            <person name="Wang X.J."/>
            <person name="Zhu J.G."/>
            <person name="Ruan X.D."/>
            <person name="Zhao L."/>
            <person name="Wei J.T."/>
            <person name="Ye R.Z."/>
            <person name="Que T.C."/>
            <person name="Du C.H."/>
            <person name="Zhou Y.H."/>
            <person name="Cheng J.X."/>
            <person name="Dai P.F."/>
            <person name="Guo W.B."/>
            <person name="Han X.H."/>
            <person name="Huang E.J."/>
            <person name="Li L.F."/>
            <person name="Wei W."/>
            <person name="Gao Y.C."/>
            <person name="Liu J.Z."/>
            <person name="Shao H.Z."/>
            <person name="Wang X."/>
            <person name="Wang C.C."/>
            <person name="Yang T.C."/>
            <person name="Huo Q.B."/>
            <person name="Li W."/>
            <person name="Chen H.Y."/>
            <person name="Chen S.E."/>
            <person name="Zhou L.G."/>
            <person name="Ni X.B."/>
            <person name="Tian J.H."/>
            <person name="Sheng Y."/>
            <person name="Liu T."/>
            <person name="Pan Y.S."/>
            <person name="Xia L.Y."/>
            <person name="Li J."/>
            <person name="Zhao F."/>
            <person name="Cao W.C."/>
        </authorList>
    </citation>
    <scope>NUCLEOTIDE SEQUENCE</scope>
    <source>
        <strain evidence="2">Rsan-2018</strain>
    </source>
</reference>
<protein>
    <submittedName>
        <fullName evidence="2">Uncharacterized protein</fullName>
    </submittedName>
</protein>
<dbReference type="EMBL" id="JABSTV010001249">
    <property type="protein sequence ID" value="KAH7963462.1"/>
    <property type="molecule type" value="Genomic_DNA"/>
</dbReference>
<evidence type="ECO:0000256" key="1">
    <source>
        <dbReference type="SAM" id="MobiDB-lite"/>
    </source>
</evidence>
<feature type="region of interest" description="Disordered" evidence="1">
    <location>
        <begin position="1"/>
        <end position="47"/>
    </location>
</feature>
<name>A0A9D4T222_RHISA</name>
<organism evidence="2 3">
    <name type="scientific">Rhipicephalus sanguineus</name>
    <name type="common">Brown dog tick</name>
    <name type="synonym">Ixodes sanguineus</name>
    <dbReference type="NCBI Taxonomy" id="34632"/>
    <lineage>
        <taxon>Eukaryota</taxon>
        <taxon>Metazoa</taxon>
        <taxon>Ecdysozoa</taxon>
        <taxon>Arthropoda</taxon>
        <taxon>Chelicerata</taxon>
        <taxon>Arachnida</taxon>
        <taxon>Acari</taxon>
        <taxon>Parasitiformes</taxon>
        <taxon>Ixodida</taxon>
        <taxon>Ixodoidea</taxon>
        <taxon>Ixodidae</taxon>
        <taxon>Rhipicephalinae</taxon>
        <taxon>Rhipicephalus</taxon>
        <taxon>Rhipicephalus</taxon>
    </lineage>
</organism>
<evidence type="ECO:0000313" key="3">
    <source>
        <dbReference type="Proteomes" id="UP000821837"/>
    </source>
</evidence>
<dbReference type="Proteomes" id="UP000821837">
    <property type="component" value="Chromosome 3"/>
</dbReference>
<comment type="caution">
    <text evidence="2">The sequence shown here is derived from an EMBL/GenBank/DDBJ whole genome shotgun (WGS) entry which is preliminary data.</text>
</comment>
<keyword evidence="3" id="KW-1185">Reference proteome</keyword>
<sequence>MLNVRPRFGDTQLVGGAPLYSRDRSAAPQHEDCSKRHHPHHSPPVGATANLSEMEWLMSQLLVTYLCHPRPGARQLVSVLAKESLIQ</sequence>
<evidence type="ECO:0000313" key="2">
    <source>
        <dbReference type="EMBL" id="KAH7963462.1"/>
    </source>
</evidence>
<feature type="compositionally biased region" description="Basic and acidic residues" evidence="1">
    <location>
        <begin position="21"/>
        <end position="34"/>
    </location>
</feature>